<organism evidence="2 3">
    <name type="scientific">Drechslerella dactyloides</name>
    <name type="common">Nematode-trapping fungus</name>
    <name type="synonym">Arthrobotrys dactyloides</name>
    <dbReference type="NCBI Taxonomy" id="74499"/>
    <lineage>
        <taxon>Eukaryota</taxon>
        <taxon>Fungi</taxon>
        <taxon>Dikarya</taxon>
        <taxon>Ascomycota</taxon>
        <taxon>Pezizomycotina</taxon>
        <taxon>Orbiliomycetes</taxon>
        <taxon>Orbiliales</taxon>
        <taxon>Orbiliaceae</taxon>
        <taxon>Drechslerella</taxon>
    </lineage>
</organism>
<evidence type="ECO:0000256" key="1">
    <source>
        <dbReference type="SAM" id="MobiDB-lite"/>
    </source>
</evidence>
<evidence type="ECO:0000313" key="2">
    <source>
        <dbReference type="EMBL" id="KAJ6255856.1"/>
    </source>
</evidence>
<evidence type="ECO:0000313" key="3">
    <source>
        <dbReference type="Proteomes" id="UP001221413"/>
    </source>
</evidence>
<feature type="region of interest" description="Disordered" evidence="1">
    <location>
        <begin position="1"/>
        <end position="69"/>
    </location>
</feature>
<keyword evidence="3" id="KW-1185">Reference proteome</keyword>
<dbReference type="Proteomes" id="UP001221413">
    <property type="component" value="Unassembled WGS sequence"/>
</dbReference>
<protein>
    <submittedName>
        <fullName evidence="2">Uncharacterized protein</fullName>
    </submittedName>
</protein>
<sequence length="69" mass="7538">MEIVTGDGGSRESRLVSRHATTMSEDQAPLFSQDEISPKRDFSSLRVGSLSTRRGLEGAPLQGPRHENV</sequence>
<dbReference type="EMBL" id="JAQGDS010000017">
    <property type="protein sequence ID" value="KAJ6255856.1"/>
    <property type="molecule type" value="Genomic_DNA"/>
</dbReference>
<gene>
    <name evidence="2" type="ORF">Dda_9315</name>
</gene>
<proteinExistence type="predicted"/>
<dbReference type="AlphaFoldDB" id="A0AAD6IRS6"/>
<accession>A0AAD6IRS6</accession>
<name>A0AAD6IRS6_DREDA</name>
<reference evidence="2" key="1">
    <citation type="submission" date="2023-01" db="EMBL/GenBank/DDBJ databases">
        <title>The chitinases involved in constricting ring structure development in the nematode-trapping fungus Drechslerella dactyloides.</title>
        <authorList>
            <person name="Wang R."/>
            <person name="Zhang L."/>
            <person name="Tang P."/>
            <person name="Li S."/>
            <person name="Liang L."/>
        </authorList>
    </citation>
    <scope>NUCLEOTIDE SEQUENCE</scope>
    <source>
        <strain evidence="2">YMF1.00031</strain>
    </source>
</reference>
<comment type="caution">
    <text evidence="2">The sequence shown here is derived from an EMBL/GenBank/DDBJ whole genome shotgun (WGS) entry which is preliminary data.</text>
</comment>